<evidence type="ECO:0000256" key="2">
    <source>
        <dbReference type="ARBA" id="ARBA00022691"/>
    </source>
</evidence>
<dbReference type="PROSITE" id="PS51918">
    <property type="entry name" value="RADICAL_SAM"/>
    <property type="match status" value="1"/>
</dbReference>
<dbReference type="RefSeq" id="WP_093754457.1">
    <property type="nucleotide sequence ID" value="NZ_BSYN01000011.1"/>
</dbReference>
<dbReference type="PROSITE" id="PS51257">
    <property type="entry name" value="PROKAR_LIPOPROTEIN"/>
    <property type="match status" value="1"/>
</dbReference>
<dbReference type="InterPro" id="IPR013785">
    <property type="entry name" value="Aldolase_TIM"/>
</dbReference>
<evidence type="ECO:0000256" key="5">
    <source>
        <dbReference type="ARBA" id="ARBA00023014"/>
    </source>
</evidence>
<dbReference type="Pfam" id="PF04055">
    <property type="entry name" value="Radical_SAM"/>
    <property type="match status" value="1"/>
</dbReference>
<dbReference type="SMART" id="SM00729">
    <property type="entry name" value="Elp3"/>
    <property type="match status" value="1"/>
</dbReference>
<name>A0A1H3DB86_9FIRM</name>
<gene>
    <name evidence="7" type="ORF">SAMN05660923_02641</name>
</gene>
<dbReference type="PANTHER" id="PTHR43409">
    <property type="entry name" value="ANAEROBIC MAGNESIUM-PROTOPORPHYRIN IX MONOMETHYL ESTER CYCLASE-RELATED"/>
    <property type="match status" value="1"/>
</dbReference>
<evidence type="ECO:0000313" key="8">
    <source>
        <dbReference type="Proteomes" id="UP000198828"/>
    </source>
</evidence>
<dbReference type="GO" id="GO:0046872">
    <property type="term" value="F:metal ion binding"/>
    <property type="evidence" value="ECO:0007669"/>
    <property type="project" value="UniProtKB-KW"/>
</dbReference>
<comment type="cofactor">
    <cofactor evidence="1">
        <name>[4Fe-4S] cluster</name>
        <dbReference type="ChEBI" id="CHEBI:49883"/>
    </cofactor>
</comment>
<evidence type="ECO:0000256" key="3">
    <source>
        <dbReference type="ARBA" id="ARBA00022723"/>
    </source>
</evidence>
<dbReference type="SUPFAM" id="SSF102114">
    <property type="entry name" value="Radical SAM enzymes"/>
    <property type="match status" value="1"/>
</dbReference>
<dbReference type="PANTHER" id="PTHR43409:SF4">
    <property type="entry name" value="RADICAL SAM SUPERFAMILY PROTEIN"/>
    <property type="match status" value="1"/>
</dbReference>
<evidence type="ECO:0000256" key="1">
    <source>
        <dbReference type="ARBA" id="ARBA00001966"/>
    </source>
</evidence>
<accession>A0A1H3DB86</accession>
<dbReference type="InterPro" id="IPR006638">
    <property type="entry name" value="Elp3/MiaA/NifB-like_rSAM"/>
</dbReference>
<proteinExistence type="predicted"/>
<evidence type="ECO:0000256" key="4">
    <source>
        <dbReference type="ARBA" id="ARBA00023004"/>
    </source>
</evidence>
<keyword evidence="8" id="KW-1185">Reference proteome</keyword>
<evidence type="ECO:0000313" key="7">
    <source>
        <dbReference type="EMBL" id="SDX62939.1"/>
    </source>
</evidence>
<dbReference type="OrthoDB" id="9777636at2"/>
<dbReference type="SFLD" id="SFLDG01095">
    <property type="entry name" value="Uncharacterised_Radical_SAM_Su"/>
    <property type="match status" value="1"/>
</dbReference>
<dbReference type="AlphaFoldDB" id="A0A1H3DB86"/>
<dbReference type="InterPro" id="IPR051198">
    <property type="entry name" value="BchE-like"/>
</dbReference>
<feature type="domain" description="Radical SAM core" evidence="6">
    <location>
        <begin position="9"/>
        <end position="246"/>
    </location>
</feature>
<dbReference type="SFLD" id="SFLDS00029">
    <property type="entry name" value="Radical_SAM"/>
    <property type="match status" value="1"/>
</dbReference>
<evidence type="ECO:0000259" key="6">
    <source>
        <dbReference type="PROSITE" id="PS51918"/>
    </source>
</evidence>
<reference evidence="7 8" key="1">
    <citation type="submission" date="2016-10" db="EMBL/GenBank/DDBJ databases">
        <authorList>
            <person name="de Groot N.N."/>
        </authorList>
    </citation>
    <scope>NUCLEOTIDE SEQUENCE [LARGE SCALE GENOMIC DNA]</scope>
    <source>
        <strain evidence="7 8">DSM 23310</strain>
    </source>
</reference>
<dbReference type="Gene3D" id="3.20.20.70">
    <property type="entry name" value="Aldolase class I"/>
    <property type="match status" value="1"/>
</dbReference>
<dbReference type="EMBL" id="FNNG01000014">
    <property type="protein sequence ID" value="SDX62939.1"/>
    <property type="molecule type" value="Genomic_DNA"/>
</dbReference>
<dbReference type="SFLD" id="SFLDG01082">
    <property type="entry name" value="B12-binding_domain_containing"/>
    <property type="match status" value="1"/>
</dbReference>
<dbReference type="GO" id="GO:0051536">
    <property type="term" value="F:iron-sulfur cluster binding"/>
    <property type="evidence" value="ECO:0007669"/>
    <property type="project" value="UniProtKB-KW"/>
</dbReference>
<keyword evidence="3" id="KW-0479">Metal-binding</keyword>
<keyword evidence="5" id="KW-0411">Iron-sulfur</keyword>
<keyword evidence="4" id="KW-0408">Iron</keyword>
<organism evidence="7 8">
    <name type="scientific">Tepidimicrobium xylanilyticum</name>
    <dbReference type="NCBI Taxonomy" id="1123352"/>
    <lineage>
        <taxon>Bacteria</taxon>
        <taxon>Bacillati</taxon>
        <taxon>Bacillota</taxon>
        <taxon>Tissierellia</taxon>
        <taxon>Tissierellales</taxon>
        <taxon>Tepidimicrobiaceae</taxon>
        <taxon>Tepidimicrobium</taxon>
    </lineage>
</organism>
<dbReference type="GO" id="GO:0003824">
    <property type="term" value="F:catalytic activity"/>
    <property type="evidence" value="ECO:0007669"/>
    <property type="project" value="InterPro"/>
</dbReference>
<dbReference type="Proteomes" id="UP000198828">
    <property type="component" value="Unassembled WGS sequence"/>
</dbReference>
<dbReference type="InterPro" id="IPR058240">
    <property type="entry name" value="rSAM_sf"/>
</dbReference>
<dbReference type="InterPro" id="IPR007197">
    <property type="entry name" value="rSAM"/>
</dbReference>
<sequence>MRYEGALYRPPSEAYSLIVQATIGCSHNKCTFCSMYKDKKFRIRDTEEIMEDLILGRKYYENVRRIFLADGDALVIKTEELIKILQGIEVLFPECERIGIYGSPKSILNKSQEELLELKALGLGIVYLGVESGSDKILKDIKKGVDSAEMIEAGRKIVDAGIKLSVTLISGIGGKAFSTLHALESAKVLNEMKPHYIGLLTLLLEQGTKLYEDVKVGKFQLLSPKEVLEETRILVENLQVGNCIFRSNHASNYVALRGTLMEDKKLILKQIEEGLKIDGLDDKDYYRRL</sequence>
<keyword evidence="2" id="KW-0949">S-adenosyl-L-methionine</keyword>
<dbReference type="CDD" id="cd01335">
    <property type="entry name" value="Radical_SAM"/>
    <property type="match status" value="1"/>
</dbReference>
<protein>
    <submittedName>
        <fullName evidence="7">Radical SAM superfamily protein</fullName>
    </submittedName>
</protein>